<dbReference type="AlphaFoldDB" id="A0A3M7RKA2"/>
<sequence>MPFLAFFFMEKEEYTICIENLPLYLFCSKVYQFGELKNLIDKSNKAFDDLQDLNNNADFILGFLVKLRKSQASNQHCILQTFLRSKYVIRFKNFEALKSKEPPSNI</sequence>
<gene>
    <name evidence="1" type="ORF">BpHYR1_045365</name>
</gene>
<evidence type="ECO:0000313" key="1">
    <source>
        <dbReference type="EMBL" id="RNA23971.1"/>
    </source>
</evidence>
<keyword evidence="2" id="KW-1185">Reference proteome</keyword>
<comment type="caution">
    <text evidence="1">The sequence shown here is derived from an EMBL/GenBank/DDBJ whole genome shotgun (WGS) entry which is preliminary data.</text>
</comment>
<name>A0A3M7RKA2_BRAPC</name>
<dbReference type="Proteomes" id="UP000276133">
    <property type="component" value="Unassembled WGS sequence"/>
</dbReference>
<protein>
    <submittedName>
        <fullName evidence="1">Uncharacterized protein</fullName>
    </submittedName>
</protein>
<accession>A0A3M7RKA2</accession>
<proteinExistence type="predicted"/>
<organism evidence="1 2">
    <name type="scientific">Brachionus plicatilis</name>
    <name type="common">Marine rotifer</name>
    <name type="synonym">Brachionus muelleri</name>
    <dbReference type="NCBI Taxonomy" id="10195"/>
    <lineage>
        <taxon>Eukaryota</taxon>
        <taxon>Metazoa</taxon>
        <taxon>Spiralia</taxon>
        <taxon>Gnathifera</taxon>
        <taxon>Rotifera</taxon>
        <taxon>Eurotatoria</taxon>
        <taxon>Monogononta</taxon>
        <taxon>Pseudotrocha</taxon>
        <taxon>Ploima</taxon>
        <taxon>Brachionidae</taxon>
        <taxon>Brachionus</taxon>
    </lineage>
</organism>
<evidence type="ECO:0000313" key="2">
    <source>
        <dbReference type="Proteomes" id="UP000276133"/>
    </source>
</evidence>
<reference evidence="1 2" key="1">
    <citation type="journal article" date="2018" name="Sci. Rep.">
        <title>Genomic signatures of local adaptation to the degree of environmental predictability in rotifers.</title>
        <authorList>
            <person name="Franch-Gras L."/>
            <person name="Hahn C."/>
            <person name="Garcia-Roger E.M."/>
            <person name="Carmona M.J."/>
            <person name="Serra M."/>
            <person name="Gomez A."/>
        </authorList>
    </citation>
    <scope>NUCLEOTIDE SEQUENCE [LARGE SCALE GENOMIC DNA]</scope>
    <source>
        <strain evidence="1">HYR1</strain>
    </source>
</reference>
<dbReference type="EMBL" id="REGN01003189">
    <property type="protein sequence ID" value="RNA23971.1"/>
    <property type="molecule type" value="Genomic_DNA"/>
</dbReference>